<feature type="site" description="Transition state stabilizer" evidence="14">
    <location>
        <position position="368"/>
    </location>
</feature>
<evidence type="ECO:0000256" key="12">
    <source>
        <dbReference type="ARBA" id="ARBA00023239"/>
    </source>
</evidence>
<comment type="similarity">
    <text evidence="7">Belongs to the IspD/TarI cytidylyltransferase family. IspD subfamily.</text>
</comment>
<dbReference type="Gene3D" id="3.30.1330.50">
    <property type="entry name" value="2-C-methyl-D-erythritol 2,4-cyclodiphosphate synthase"/>
    <property type="match status" value="1"/>
</dbReference>
<feature type="binding site" evidence="14">
    <location>
        <position position="277"/>
    </location>
    <ligand>
        <name>a divalent metal cation</name>
        <dbReference type="ChEBI" id="CHEBI:60240"/>
    </ligand>
</feature>
<feature type="binding site" evidence="14">
    <location>
        <position position="377"/>
    </location>
    <ligand>
        <name>4-CDP-2-C-methyl-D-erythritol 2-phosphate</name>
        <dbReference type="ChEBI" id="CHEBI:57919"/>
    </ligand>
</feature>
<dbReference type="FunFam" id="3.90.550.10:FF:000003">
    <property type="entry name" value="2-C-methyl-D-erythritol 4-phosphate cytidylyltransferase"/>
    <property type="match status" value="1"/>
</dbReference>
<organism evidence="16 17">
    <name type="scientific">Haematospirillum jordaniae</name>
    <dbReference type="NCBI Taxonomy" id="1549855"/>
    <lineage>
        <taxon>Bacteria</taxon>
        <taxon>Pseudomonadati</taxon>
        <taxon>Pseudomonadota</taxon>
        <taxon>Alphaproteobacteria</taxon>
        <taxon>Rhodospirillales</taxon>
        <taxon>Novispirillaceae</taxon>
        <taxon>Haematospirillum</taxon>
    </lineage>
</organism>
<dbReference type="InterPro" id="IPR018294">
    <property type="entry name" value="ISPD_synthase_CS"/>
</dbReference>
<evidence type="ECO:0000256" key="14">
    <source>
        <dbReference type="HAMAP-Rule" id="MF_01520"/>
    </source>
</evidence>
<feature type="binding site" evidence="14">
    <location>
        <begin position="243"/>
        <end position="245"/>
    </location>
    <ligand>
        <name>4-CDP-2-C-methyl-D-erythritol 2-phosphate</name>
        <dbReference type="ChEBI" id="CHEBI:57919"/>
    </ligand>
</feature>
<feature type="binding site" evidence="14">
    <location>
        <position position="374"/>
    </location>
    <ligand>
        <name>4-CDP-2-C-methyl-D-erythritol 2-phosphate</name>
        <dbReference type="ChEBI" id="CHEBI:57919"/>
    </ligand>
</feature>
<feature type="binding site" evidence="14">
    <location>
        <begin position="367"/>
        <end position="370"/>
    </location>
    <ligand>
        <name>4-CDP-2-C-methyl-D-erythritol 2-phosphate</name>
        <dbReference type="ChEBI" id="CHEBI:57919"/>
    </ligand>
</feature>
<dbReference type="STRING" id="1549855.AY555_08345"/>
<dbReference type="KEGG" id="hjo:AY555_08345"/>
<evidence type="ECO:0000256" key="7">
    <source>
        <dbReference type="ARBA" id="ARBA00009789"/>
    </source>
</evidence>
<feature type="site" description="Transition state stabilizer" evidence="14">
    <location>
        <position position="31"/>
    </location>
</feature>
<protein>
    <recommendedName>
        <fullName evidence="14">Bifunctional enzyme IspD/IspF</fullName>
    </recommendedName>
    <domain>
        <recommendedName>
            <fullName evidence="14">2-C-methyl-D-erythritol 4-phosphate cytidylyltransferase</fullName>
            <ecNumber evidence="14">2.7.7.60</ecNumber>
        </recommendedName>
        <alternativeName>
            <fullName evidence="14">4-diphosphocytidyl-2C-methyl-D-erythritol synthase</fullName>
        </alternativeName>
        <alternativeName>
            <fullName evidence="14">MEP cytidylyltransferase</fullName>
            <shortName evidence="14">MCT</shortName>
        </alternativeName>
    </domain>
    <domain>
        <recommendedName>
            <fullName evidence="14">2-C-methyl-D-erythritol 2,4-cyclodiphosphate synthase</fullName>
            <shortName evidence="14">MECDP-synthase</shortName>
            <shortName evidence="14">MECPP-synthase</shortName>
            <shortName evidence="14">MECPS</shortName>
            <ecNumber evidence="14">4.6.1.12</ecNumber>
        </recommendedName>
    </domain>
</protein>
<dbReference type="GO" id="GO:0046872">
    <property type="term" value="F:metal ion binding"/>
    <property type="evidence" value="ECO:0007669"/>
    <property type="project" value="UniProtKB-KW"/>
</dbReference>
<dbReference type="InterPro" id="IPR034683">
    <property type="entry name" value="IspD/TarI"/>
</dbReference>
<reference evidence="16 17" key="1">
    <citation type="submission" date="2016-02" db="EMBL/GenBank/DDBJ databases">
        <title>Complete Genome of H5569, the type strain of the newly described species Haematospirillium jordaniae.</title>
        <authorList>
            <person name="Nicholson A.C."/>
            <person name="Humrighouse B.W."/>
            <person name="Loparov V."/>
            <person name="McQuiston J.R."/>
        </authorList>
    </citation>
    <scope>NUCLEOTIDE SEQUENCE [LARGE SCALE GENOMIC DNA]</scope>
    <source>
        <strain evidence="16 17">H5569</strain>
    </source>
</reference>
<comment type="function">
    <text evidence="14">Bifunctional enzyme that catalyzes the formation of 4-diphosphocytidyl-2-C-methyl-D-erythritol from CTP and 2-C-methyl-D-erythritol 4-phosphate (MEP) (IspD), and catalyzes the conversion of 4-diphosphocytidyl-2-C-methyl-D-erythritol 2-phosphate (CDP-ME2P) to 2-C-methyl-D-erythritol 2,4-cyclodiphosphate (ME-CPP) with a corresponding release of cytidine 5-monophosphate (CMP) (IspF).</text>
</comment>
<keyword evidence="9 14" id="KW-0548">Nucleotidyltransferase</keyword>
<dbReference type="InterPro" id="IPR029044">
    <property type="entry name" value="Nucleotide-diphossugar_trans"/>
</dbReference>
<feature type="binding site" evidence="14">
    <location>
        <position position="243"/>
    </location>
    <ligand>
        <name>a divalent metal cation</name>
        <dbReference type="ChEBI" id="CHEBI:60240"/>
    </ligand>
</feature>
<dbReference type="RefSeq" id="WP_066135536.1">
    <property type="nucleotide sequence ID" value="NZ_CP014525.1"/>
</dbReference>
<feature type="binding site" evidence="14">
    <location>
        <begin position="269"/>
        <end position="270"/>
    </location>
    <ligand>
        <name>4-CDP-2-C-methyl-D-erythritol 2-phosphate</name>
        <dbReference type="ChEBI" id="CHEBI:57919"/>
    </ligand>
</feature>
<keyword evidence="10 14" id="KW-0479">Metal-binding</keyword>
<keyword evidence="17" id="KW-1185">Reference proteome</keyword>
<evidence type="ECO:0000313" key="17">
    <source>
        <dbReference type="Proteomes" id="UP000076066"/>
    </source>
</evidence>
<evidence type="ECO:0000259" key="15">
    <source>
        <dbReference type="Pfam" id="PF02542"/>
    </source>
</evidence>
<evidence type="ECO:0000256" key="2">
    <source>
        <dbReference type="ARBA" id="ARBA00001282"/>
    </source>
</evidence>
<dbReference type="EC" id="2.7.7.60" evidence="14"/>
<feature type="site" description="Positions MEP for the nucleophilic attack" evidence="14">
    <location>
        <position position="161"/>
    </location>
</feature>
<dbReference type="Gene3D" id="3.90.550.10">
    <property type="entry name" value="Spore Coat Polysaccharide Biosynthesis Protein SpsA, Chain A"/>
    <property type="match status" value="1"/>
</dbReference>
<dbReference type="AlphaFoldDB" id="A0A143DEI9"/>
<dbReference type="HAMAP" id="MF_00107">
    <property type="entry name" value="IspF"/>
    <property type="match status" value="1"/>
</dbReference>
<dbReference type="HAMAP" id="MF_01520">
    <property type="entry name" value="IspDF"/>
    <property type="match status" value="1"/>
</dbReference>
<dbReference type="UniPathway" id="UPA00056">
    <property type="reaction ID" value="UER00093"/>
</dbReference>
<comment type="pathway">
    <text evidence="4 14">Isoprenoid biosynthesis; isopentenyl diphosphate biosynthesis via DXP pathway; isopentenyl diphosphate from 1-deoxy-D-xylulose 5-phosphate: step 4/6.</text>
</comment>
<keyword evidence="13 14" id="KW-0511">Multifunctional enzyme</keyword>
<dbReference type="HAMAP" id="MF_00108">
    <property type="entry name" value="IspD"/>
    <property type="match status" value="1"/>
</dbReference>
<dbReference type="CDD" id="cd00554">
    <property type="entry name" value="MECDP_synthase"/>
    <property type="match status" value="1"/>
</dbReference>
<name>A0A143DEI9_9PROT</name>
<dbReference type="InterPro" id="IPR001228">
    <property type="entry name" value="IspD"/>
</dbReference>
<comment type="caution">
    <text evidence="14">Lacks conserved residue(s) required for the propagation of feature annotation.</text>
</comment>
<dbReference type="InterPro" id="IPR026596">
    <property type="entry name" value="IspD/F"/>
</dbReference>
<feature type="site" description="Transition state stabilizer" evidence="14">
    <location>
        <position position="24"/>
    </location>
</feature>
<dbReference type="NCBIfam" id="NF006899">
    <property type="entry name" value="PRK09382.1"/>
    <property type="match status" value="1"/>
</dbReference>
<evidence type="ECO:0000256" key="9">
    <source>
        <dbReference type="ARBA" id="ARBA00022695"/>
    </source>
</evidence>
<dbReference type="SUPFAM" id="SSF69765">
    <property type="entry name" value="IpsF-like"/>
    <property type="match status" value="1"/>
</dbReference>
<dbReference type="GO" id="GO:0008685">
    <property type="term" value="F:2-C-methyl-D-erythritol 2,4-cyclodiphosphate synthase activity"/>
    <property type="evidence" value="ECO:0007669"/>
    <property type="project" value="UniProtKB-UniRule"/>
</dbReference>
<comment type="pathway">
    <text evidence="5 14">Isoprenoid biosynthesis; isopentenyl diphosphate biosynthesis via DXP pathway; isopentenyl diphosphate from 1-deoxy-D-xylulose 5-phosphate: step 2/6.</text>
</comment>
<dbReference type="GO" id="GO:0050518">
    <property type="term" value="F:2-C-methyl-D-erythritol 4-phosphate cytidylyltransferase activity"/>
    <property type="evidence" value="ECO:0007669"/>
    <property type="project" value="UniProtKB-UniRule"/>
</dbReference>
<evidence type="ECO:0000256" key="4">
    <source>
        <dbReference type="ARBA" id="ARBA00004709"/>
    </source>
</evidence>
<evidence type="ECO:0000256" key="13">
    <source>
        <dbReference type="ARBA" id="ARBA00023268"/>
    </source>
</evidence>
<dbReference type="Pfam" id="PF02542">
    <property type="entry name" value="YgbB"/>
    <property type="match status" value="1"/>
</dbReference>
<proteinExistence type="inferred from homology"/>
<feature type="site" description="Transition state stabilizer" evidence="14">
    <location>
        <position position="269"/>
    </location>
</feature>
<evidence type="ECO:0000256" key="11">
    <source>
        <dbReference type="ARBA" id="ARBA00023229"/>
    </source>
</evidence>
<evidence type="ECO:0000256" key="5">
    <source>
        <dbReference type="ARBA" id="ARBA00004787"/>
    </source>
</evidence>
<dbReference type="EMBL" id="CP014525">
    <property type="protein sequence ID" value="AMW35182.1"/>
    <property type="molecule type" value="Genomic_DNA"/>
</dbReference>
<dbReference type="InterPro" id="IPR020555">
    <property type="entry name" value="MECDP_synthase_CS"/>
</dbReference>
<dbReference type="OrthoDB" id="9804336at2"/>
<keyword evidence="11 14" id="KW-0414">Isoprene biosynthesis</keyword>
<dbReference type="Proteomes" id="UP000076066">
    <property type="component" value="Chromosome"/>
</dbReference>
<dbReference type="NCBIfam" id="TIGR00151">
    <property type="entry name" value="ispF"/>
    <property type="match status" value="1"/>
</dbReference>
<evidence type="ECO:0000313" key="16">
    <source>
        <dbReference type="EMBL" id="AMW35182.1"/>
    </source>
</evidence>
<dbReference type="InterPro" id="IPR036571">
    <property type="entry name" value="MECDP_synthase_sf"/>
</dbReference>
<dbReference type="PROSITE" id="PS01295">
    <property type="entry name" value="ISPD"/>
    <property type="match status" value="1"/>
</dbReference>
<comment type="catalytic activity">
    <reaction evidence="2 14">
        <text>2-C-methyl-D-erythritol 4-phosphate + CTP + H(+) = 4-CDP-2-C-methyl-D-erythritol + diphosphate</text>
        <dbReference type="Rhea" id="RHEA:13429"/>
        <dbReference type="ChEBI" id="CHEBI:15378"/>
        <dbReference type="ChEBI" id="CHEBI:33019"/>
        <dbReference type="ChEBI" id="CHEBI:37563"/>
        <dbReference type="ChEBI" id="CHEBI:57823"/>
        <dbReference type="ChEBI" id="CHEBI:58262"/>
        <dbReference type="EC" id="2.7.7.60"/>
    </reaction>
</comment>
<dbReference type="PANTHER" id="PTHR43181">
    <property type="entry name" value="2-C-METHYL-D-ERYTHRITOL 2,4-CYCLODIPHOSPHATE SYNTHASE, CHLOROPLASTIC"/>
    <property type="match status" value="1"/>
</dbReference>
<evidence type="ECO:0000256" key="3">
    <source>
        <dbReference type="ARBA" id="ARBA00001968"/>
    </source>
</evidence>
<dbReference type="InterPro" id="IPR003526">
    <property type="entry name" value="MECDP_synthase"/>
</dbReference>
<feature type="binding site" evidence="14">
    <location>
        <begin position="291"/>
        <end position="293"/>
    </location>
    <ligand>
        <name>4-CDP-2-C-methyl-D-erythritol 2-phosphate</name>
        <dbReference type="ChEBI" id="CHEBI:57919"/>
    </ligand>
</feature>
<dbReference type="NCBIfam" id="TIGR00453">
    <property type="entry name" value="ispD"/>
    <property type="match status" value="1"/>
</dbReference>
<sequence>MVFPSVPASPKVYAIIVAAGRSNRFGGPVPKQYAIVNGQPVIRQSVCSFLNHPDIDGIQVVIHPDDEALYQEAVGDLPLCTPVFGGQERQDSVRNGLEALCKHAPDFVLIHDAARPFAGPNVIDAVLQALQSAPAAIPGTEVADTLKSVNSDCVVLHSVSRKGLWRAQTPQGFCFKTILDAHRQCAGLSLTDDAALLEHLGKGPVQMVAGSSENYKITWSDDVDKGSQVPCINMETRTGIGFDVHAFTTGNTLTLCGVSIPFCRKLSGHSDADVAMHALTDALYGCIGAGDIGVHFPPGNAHWKDAPSRIFLEHACNLIRQQAGRIIHVDVTIICEEPKLGPYRQDMILSLARIMDIPGSRVSIKATTTERLGFTGRKEGIAAQAIATVLLPAG</sequence>
<dbReference type="PROSITE" id="PS01350">
    <property type="entry name" value="ISPF"/>
    <property type="match status" value="1"/>
</dbReference>
<feature type="domain" description="2-C-methyl-D-erythritol 2,4-cyclodiphosphate synthase" evidence="15">
    <location>
        <begin position="237"/>
        <end position="389"/>
    </location>
</feature>
<feature type="binding site" evidence="14">
    <location>
        <position position="245"/>
    </location>
    <ligand>
        <name>a divalent metal cation</name>
        <dbReference type="ChEBI" id="CHEBI:60240"/>
    </ligand>
</feature>
<dbReference type="GeneID" id="53317164"/>
<dbReference type="GO" id="GO:0016114">
    <property type="term" value="P:terpenoid biosynthetic process"/>
    <property type="evidence" value="ECO:0007669"/>
    <property type="project" value="InterPro"/>
</dbReference>
<gene>
    <name evidence="14 16" type="primary">ispDF</name>
    <name evidence="16" type="ORF">AY555_08345</name>
</gene>
<evidence type="ECO:0000256" key="10">
    <source>
        <dbReference type="ARBA" id="ARBA00022723"/>
    </source>
</evidence>
<evidence type="ECO:0000256" key="8">
    <source>
        <dbReference type="ARBA" id="ARBA00022679"/>
    </source>
</evidence>
<keyword evidence="8 14" id="KW-0808">Transferase</keyword>
<dbReference type="EC" id="4.6.1.12" evidence="14"/>
<evidence type="ECO:0000256" key="6">
    <source>
        <dbReference type="ARBA" id="ARBA00008480"/>
    </source>
</evidence>
<evidence type="ECO:0000256" key="1">
    <source>
        <dbReference type="ARBA" id="ARBA00000200"/>
    </source>
</evidence>
<dbReference type="Pfam" id="PF01128">
    <property type="entry name" value="IspD"/>
    <property type="match status" value="1"/>
</dbReference>
<dbReference type="CDD" id="cd02516">
    <property type="entry name" value="CDP-ME_synthetase"/>
    <property type="match status" value="1"/>
</dbReference>
<feature type="region of interest" description="2-C-methyl-D-erythritol 4-phosphate cytidylyltransferase" evidence="14">
    <location>
        <begin position="1"/>
        <end position="236"/>
    </location>
</feature>
<dbReference type="PANTHER" id="PTHR43181:SF1">
    <property type="entry name" value="2-C-METHYL-D-ERYTHRITOL 2,4-CYCLODIPHOSPHATE SYNTHASE, CHLOROPLASTIC"/>
    <property type="match status" value="1"/>
</dbReference>
<dbReference type="SUPFAM" id="SSF53448">
    <property type="entry name" value="Nucleotide-diphospho-sugar transferases"/>
    <property type="match status" value="1"/>
</dbReference>
<feature type="region of interest" description="2-C-methyl-D-erythritol 2,4-cyclodiphosphate synthase" evidence="14">
    <location>
        <begin position="237"/>
        <end position="394"/>
    </location>
</feature>
<feature type="site" description="Positions MEP for the nucleophilic attack" evidence="14">
    <location>
        <position position="216"/>
    </location>
</feature>
<comment type="cofactor">
    <cofactor evidence="3 14">
        <name>a divalent metal cation</name>
        <dbReference type="ChEBI" id="CHEBI:60240"/>
    </cofactor>
</comment>
<comment type="catalytic activity">
    <reaction evidence="1 14">
        <text>4-CDP-2-C-methyl-D-erythritol 2-phosphate = 2-C-methyl-D-erythritol 2,4-cyclic diphosphate + CMP</text>
        <dbReference type="Rhea" id="RHEA:23864"/>
        <dbReference type="ChEBI" id="CHEBI:57919"/>
        <dbReference type="ChEBI" id="CHEBI:58483"/>
        <dbReference type="ChEBI" id="CHEBI:60377"/>
        <dbReference type="EC" id="4.6.1.12"/>
    </reaction>
</comment>
<keyword evidence="12 14" id="KW-0456">Lyase</keyword>
<comment type="similarity">
    <text evidence="14">In the C-terminal section; belongs to the IspF family.</text>
</comment>
<accession>A0A143DEI9</accession>
<comment type="similarity">
    <text evidence="14">In the N-terminal section; belongs to the IspD/TarI cytidylyltransferase family. IspD subfamily.</text>
</comment>
<dbReference type="GO" id="GO:0019288">
    <property type="term" value="P:isopentenyl diphosphate biosynthetic process, methylerythritol 4-phosphate pathway"/>
    <property type="evidence" value="ECO:0007669"/>
    <property type="project" value="UniProtKB-UniRule"/>
</dbReference>
<comment type="similarity">
    <text evidence="6">Belongs to the IspF family.</text>
</comment>